<dbReference type="InterPro" id="IPR002328">
    <property type="entry name" value="ADH_Zn_CS"/>
</dbReference>
<name>A0A850PDX0_9PROT</name>
<keyword evidence="3" id="KW-0862">Zinc</keyword>
<dbReference type="InterPro" id="IPR011032">
    <property type="entry name" value="GroES-like_sf"/>
</dbReference>
<proteinExistence type="predicted"/>
<feature type="non-terminal residue" evidence="6">
    <location>
        <position position="200"/>
    </location>
</feature>
<evidence type="ECO:0000256" key="2">
    <source>
        <dbReference type="ARBA" id="ARBA00022723"/>
    </source>
</evidence>
<protein>
    <submittedName>
        <fullName evidence="6">Alcohol dehydrogenase catalytic domain-containing protein</fullName>
    </submittedName>
</protein>
<dbReference type="GO" id="GO:0004022">
    <property type="term" value="F:alcohol dehydrogenase (NAD+) activity"/>
    <property type="evidence" value="ECO:0007669"/>
    <property type="project" value="TreeGrafter"/>
</dbReference>
<evidence type="ECO:0000313" key="7">
    <source>
        <dbReference type="Proteomes" id="UP000585665"/>
    </source>
</evidence>
<feature type="domain" description="Alcohol dehydrogenase-like N-terminal" evidence="5">
    <location>
        <begin position="36"/>
        <end position="146"/>
    </location>
</feature>
<keyword evidence="7" id="KW-1185">Reference proteome</keyword>
<comment type="caution">
    <text evidence="6">The sequence shown here is derived from an EMBL/GenBank/DDBJ whole genome shotgun (WGS) entry which is preliminary data.</text>
</comment>
<dbReference type="SUPFAM" id="SSF50129">
    <property type="entry name" value="GroES-like"/>
    <property type="match status" value="1"/>
</dbReference>
<comment type="cofactor">
    <cofactor evidence="1">
        <name>Zn(2+)</name>
        <dbReference type="ChEBI" id="CHEBI:29105"/>
    </cofactor>
</comment>
<evidence type="ECO:0000256" key="1">
    <source>
        <dbReference type="ARBA" id="ARBA00001947"/>
    </source>
</evidence>
<dbReference type="GO" id="GO:0005737">
    <property type="term" value="C:cytoplasm"/>
    <property type="evidence" value="ECO:0007669"/>
    <property type="project" value="TreeGrafter"/>
</dbReference>
<dbReference type="Proteomes" id="UP000585665">
    <property type="component" value="Unassembled WGS sequence"/>
</dbReference>
<dbReference type="AlphaFoldDB" id="A0A850PDX0"/>
<organism evidence="6 7">
    <name type="scientific">Ameyamaea chiangmaiensis</name>
    <dbReference type="NCBI Taxonomy" id="442969"/>
    <lineage>
        <taxon>Bacteria</taxon>
        <taxon>Pseudomonadati</taxon>
        <taxon>Pseudomonadota</taxon>
        <taxon>Alphaproteobacteria</taxon>
        <taxon>Acetobacterales</taxon>
        <taxon>Acetobacteraceae</taxon>
        <taxon>Ameyamaea</taxon>
    </lineage>
</organism>
<dbReference type="PROSITE" id="PS00059">
    <property type="entry name" value="ADH_ZINC"/>
    <property type="match status" value="1"/>
</dbReference>
<keyword evidence="2" id="KW-0479">Metal-binding</keyword>
<sequence length="200" mass="20830">MPHHPDPSNPLSRSVRYLGPGQPFALRAVAVPQPEAGEVRVRVAACGVCRTDLHLRDGLLDLGRRDFAVGHEIAGVVEATGPGVDPARVGQRVVVYYYVGCGHCRYCRVGDAHLCPQPRAQPGFSSDGGYADYVVVPDVTCVPVPDGIPLTQAAPVGCAGSTAVHAGRLADIRPGDWVVVNGLGGVGAALAQYARHAGAR</sequence>
<dbReference type="RefSeq" id="WP_176614990.1">
    <property type="nucleotide sequence ID" value="NZ_JABXXR010000324.1"/>
</dbReference>
<keyword evidence="4" id="KW-0560">Oxidoreductase</keyword>
<dbReference type="PANTHER" id="PTHR42940:SF8">
    <property type="entry name" value="VACUOLAR PROTEIN SORTING-ASSOCIATED PROTEIN 11"/>
    <property type="match status" value="1"/>
</dbReference>
<dbReference type="EMBL" id="JABXXR010000324">
    <property type="protein sequence ID" value="NVN42208.1"/>
    <property type="molecule type" value="Genomic_DNA"/>
</dbReference>
<evidence type="ECO:0000259" key="5">
    <source>
        <dbReference type="Pfam" id="PF08240"/>
    </source>
</evidence>
<reference evidence="6 7" key="1">
    <citation type="submission" date="2020-06" db="EMBL/GenBank/DDBJ databases">
        <title>Description of novel acetic acid bacteria.</title>
        <authorList>
            <person name="Sombolestani A."/>
        </authorList>
    </citation>
    <scope>NUCLEOTIDE SEQUENCE [LARGE SCALE GENOMIC DNA]</scope>
    <source>
        <strain evidence="6 7">LMG 27010</strain>
    </source>
</reference>
<evidence type="ECO:0000313" key="6">
    <source>
        <dbReference type="EMBL" id="NVN42208.1"/>
    </source>
</evidence>
<evidence type="ECO:0000256" key="3">
    <source>
        <dbReference type="ARBA" id="ARBA00022833"/>
    </source>
</evidence>
<dbReference type="Pfam" id="PF08240">
    <property type="entry name" value="ADH_N"/>
    <property type="match status" value="1"/>
</dbReference>
<gene>
    <name evidence="6" type="ORF">HUK82_16810</name>
</gene>
<dbReference type="GO" id="GO:0008270">
    <property type="term" value="F:zinc ion binding"/>
    <property type="evidence" value="ECO:0007669"/>
    <property type="project" value="InterPro"/>
</dbReference>
<accession>A0A850PDX0</accession>
<evidence type="ECO:0000256" key="4">
    <source>
        <dbReference type="ARBA" id="ARBA00023002"/>
    </source>
</evidence>
<dbReference type="PANTHER" id="PTHR42940">
    <property type="entry name" value="ALCOHOL DEHYDROGENASE 1-RELATED"/>
    <property type="match status" value="1"/>
</dbReference>
<dbReference type="Gene3D" id="3.90.180.10">
    <property type="entry name" value="Medium-chain alcohol dehydrogenases, catalytic domain"/>
    <property type="match status" value="1"/>
</dbReference>
<dbReference type="InterPro" id="IPR013154">
    <property type="entry name" value="ADH-like_N"/>
</dbReference>